<dbReference type="GO" id="GO:0005737">
    <property type="term" value="C:cytoplasm"/>
    <property type="evidence" value="ECO:0007669"/>
    <property type="project" value="TreeGrafter"/>
</dbReference>
<proteinExistence type="predicted"/>
<dbReference type="EMBL" id="JARKIF010000048">
    <property type="protein sequence ID" value="KAJ7607692.1"/>
    <property type="molecule type" value="Genomic_DNA"/>
</dbReference>
<dbReference type="GO" id="GO:0005634">
    <property type="term" value="C:nucleus"/>
    <property type="evidence" value="ECO:0007669"/>
    <property type="project" value="TreeGrafter"/>
</dbReference>
<name>A0AAD7FAR3_9AGAR</name>
<dbReference type="Gene3D" id="3.40.50.1820">
    <property type="entry name" value="alpha/beta hydrolase"/>
    <property type="match status" value="1"/>
</dbReference>
<dbReference type="InterPro" id="IPR029058">
    <property type="entry name" value="AB_hydrolase_fold"/>
</dbReference>
<dbReference type="InterPro" id="IPR005645">
    <property type="entry name" value="FSH-like_dom"/>
</dbReference>
<dbReference type="InterPro" id="IPR050593">
    <property type="entry name" value="LovG"/>
</dbReference>
<evidence type="ECO:0000259" key="2">
    <source>
        <dbReference type="Pfam" id="PF03959"/>
    </source>
</evidence>
<evidence type="ECO:0000313" key="4">
    <source>
        <dbReference type="Proteomes" id="UP001221142"/>
    </source>
</evidence>
<keyword evidence="1 3" id="KW-0378">Hydrolase</keyword>
<protein>
    <submittedName>
        <fullName evidence="3">Serine hydrolase-domain-containing protein</fullName>
    </submittedName>
</protein>
<dbReference type="SUPFAM" id="SSF53474">
    <property type="entry name" value="alpha/beta-Hydrolases"/>
    <property type="match status" value="1"/>
</dbReference>
<dbReference type="PANTHER" id="PTHR48070:SF6">
    <property type="entry name" value="ESTERASE OVCA2"/>
    <property type="match status" value="1"/>
</dbReference>
<dbReference type="GO" id="GO:0016787">
    <property type="term" value="F:hydrolase activity"/>
    <property type="evidence" value="ECO:0007669"/>
    <property type="project" value="UniProtKB-KW"/>
</dbReference>
<dbReference type="Proteomes" id="UP001221142">
    <property type="component" value="Unassembled WGS sequence"/>
</dbReference>
<evidence type="ECO:0000256" key="1">
    <source>
        <dbReference type="ARBA" id="ARBA00022801"/>
    </source>
</evidence>
<organism evidence="3 4">
    <name type="scientific">Roridomyces roridus</name>
    <dbReference type="NCBI Taxonomy" id="1738132"/>
    <lineage>
        <taxon>Eukaryota</taxon>
        <taxon>Fungi</taxon>
        <taxon>Dikarya</taxon>
        <taxon>Basidiomycota</taxon>
        <taxon>Agaricomycotina</taxon>
        <taxon>Agaricomycetes</taxon>
        <taxon>Agaricomycetidae</taxon>
        <taxon>Agaricales</taxon>
        <taxon>Marasmiineae</taxon>
        <taxon>Mycenaceae</taxon>
        <taxon>Roridomyces</taxon>
    </lineage>
</organism>
<accession>A0AAD7FAR3</accession>
<dbReference type="Pfam" id="PF03959">
    <property type="entry name" value="FSH1"/>
    <property type="match status" value="1"/>
</dbReference>
<sequence length="268" mass="29641">MKRVLAIHGHSQCAQSLRYKLSAIEQACQDTVEFVYVDAPHILLAVDLPGAVLPETSAVTISGQPARAWWRFLYTMRDVDAVHKSFEYIRRVLEEQGPFDGILGFSQGASFAAMIVAHLENQDMPGCLLRGVNHPQFQFAILISGFFAPCDVVAIPQVPIRTPSLHVFGIHDIMVSPENMARLTTYFESPRVEVHAGGHFIPRTQAWTRFIAAYLRSTADPSFTATVGTSPTLKICRHEFLSMRKSTEGLDGRVRPYTATPAEIAGTA</sequence>
<gene>
    <name evidence="3" type="ORF">FB45DRAFT_846583</name>
</gene>
<comment type="caution">
    <text evidence="3">The sequence shown here is derived from an EMBL/GenBank/DDBJ whole genome shotgun (WGS) entry which is preliminary data.</text>
</comment>
<feature type="domain" description="Serine hydrolase" evidence="2">
    <location>
        <begin position="2"/>
        <end position="209"/>
    </location>
</feature>
<evidence type="ECO:0000313" key="3">
    <source>
        <dbReference type="EMBL" id="KAJ7607692.1"/>
    </source>
</evidence>
<dbReference type="AlphaFoldDB" id="A0AAD7FAR3"/>
<keyword evidence="4" id="KW-1185">Reference proteome</keyword>
<reference evidence="3" key="1">
    <citation type="submission" date="2023-03" db="EMBL/GenBank/DDBJ databases">
        <title>Massive genome expansion in bonnet fungi (Mycena s.s.) driven by repeated elements and novel gene families across ecological guilds.</title>
        <authorList>
            <consortium name="Lawrence Berkeley National Laboratory"/>
            <person name="Harder C.B."/>
            <person name="Miyauchi S."/>
            <person name="Viragh M."/>
            <person name="Kuo A."/>
            <person name="Thoen E."/>
            <person name="Andreopoulos B."/>
            <person name="Lu D."/>
            <person name="Skrede I."/>
            <person name="Drula E."/>
            <person name="Henrissat B."/>
            <person name="Morin E."/>
            <person name="Kohler A."/>
            <person name="Barry K."/>
            <person name="LaButti K."/>
            <person name="Morin E."/>
            <person name="Salamov A."/>
            <person name="Lipzen A."/>
            <person name="Mereny Z."/>
            <person name="Hegedus B."/>
            <person name="Baldrian P."/>
            <person name="Stursova M."/>
            <person name="Weitz H."/>
            <person name="Taylor A."/>
            <person name="Grigoriev I.V."/>
            <person name="Nagy L.G."/>
            <person name="Martin F."/>
            <person name="Kauserud H."/>
        </authorList>
    </citation>
    <scope>NUCLEOTIDE SEQUENCE</scope>
    <source>
        <strain evidence="3">9284</strain>
    </source>
</reference>
<dbReference type="PANTHER" id="PTHR48070">
    <property type="entry name" value="ESTERASE OVCA2"/>
    <property type="match status" value="1"/>
</dbReference>